<accession>A0ABR0WF45</accession>
<proteinExistence type="predicted"/>
<gene>
    <name evidence="2" type="ORF">DH2020_020046</name>
</gene>
<reference evidence="2 3" key="1">
    <citation type="journal article" date="2021" name="Comput. Struct. Biotechnol. J.">
        <title>De novo genome assembly of the potent medicinal plant Rehmannia glutinosa using nanopore technology.</title>
        <authorList>
            <person name="Ma L."/>
            <person name="Dong C."/>
            <person name="Song C."/>
            <person name="Wang X."/>
            <person name="Zheng X."/>
            <person name="Niu Y."/>
            <person name="Chen S."/>
            <person name="Feng W."/>
        </authorList>
    </citation>
    <scope>NUCLEOTIDE SEQUENCE [LARGE SCALE GENOMIC DNA]</scope>
    <source>
        <strain evidence="2">DH-2019</strain>
    </source>
</reference>
<feature type="transmembrane region" description="Helical" evidence="1">
    <location>
        <begin position="12"/>
        <end position="30"/>
    </location>
</feature>
<protein>
    <submittedName>
        <fullName evidence="2">Uncharacterized protein</fullName>
    </submittedName>
</protein>
<dbReference type="Proteomes" id="UP001318860">
    <property type="component" value="Unassembled WGS sequence"/>
</dbReference>
<evidence type="ECO:0000313" key="2">
    <source>
        <dbReference type="EMBL" id="KAK6146177.1"/>
    </source>
</evidence>
<dbReference type="PANTHER" id="PTHR33306">
    <property type="entry name" value="EXPRESSED PROTEIN-RELATED-RELATED"/>
    <property type="match status" value="1"/>
</dbReference>
<organism evidence="2 3">
    <name type="scientific">Rehmannia glutinosa</name>
    <name type="common">Chinese foxglove</name>
    <dbReference type="NCBI Taxonomy" id="99300"/>
    <lineage>
        <taxon>Eukaryota</taxon>
        <taxon>Viridiplantae</taxon>
        <taxon>Streptophyta</taxon>
        <taxon>Embryophyta</taxon>
        <taxon>Tracheophyta</taxon>
        <taxon>Spermatophyta</taxon>
        <taxon>Magnoliopsida</taxon>
        <taxon>eudicotyledons</taxon>
        <taxon>Gunneridae</taxon>
        <taxon>Pentapetalae</taxon>
        <taxon>asterids</taxon>
        <taxon>lamiids</taxon>
        <taxon>Lamiales</taxon>
        <taxon>Orobanchaceae</taxon>
        <taxon>Rehmannieae</taxon>
        <taxon>Rehmannia</taxon>
    </lineage>
</organism>
<keyword evidence="3" id="KW-1185">Reference proteome</keyword>
<evidence type="ECO:0000256" key="1">
    <source>
        <dbReference type="SAM" id="Phobius"/>
    </source>
</evidence>
<dbReference type="PANTHER" id="PTHR33306:SF1">
    <property type="entry name" value="EXPRESSED PROTEIN"/>
    <property type="match status" value="1"/>
</dbReference>
<dbReference type="EMBL" id="JABTTQ020000011">
    <property type="protein sequence ID" value="KAK6146177.1"/>
    <property type="molecule type" value="Genomic_DNA"/>
</dbReference>
<sequence>MIEDRRRAGPPHAAILAAVVVFVMVVPTLLGDQGEALTGFVSDLLSPLGLLLLPILLILTIHFLSSESGSFVAGIFSSAGDPYSVHRPSGSPFGVLLFLMLVLLLLYSRVDYINELSGEGYCSILCSGRHLFRLWVVR</sequence>
<feature type="transmembrane region" description="Helical" evidence="1">
    <location>
        <begin position="89"/>
        <end position="107"/>
    </location>
</feature>
<keyword evidence="1" id="KW-0812">Transmembrane</keyword>
<evidence type="ECO:0000313" key="3">
    <source>
        <dbReference type="Proteomes" id="UP001318860"/>
    </source>
</evidence>
<comment type="caution">
    <text evidence="2">The sequence shown here is derived from an EMBL/GenBank/DDBJ whole genome shotgun (WGS) entry which is preliminary data.</text>
</comment>
<keyword evidence="1" id="KW-0472">Membrane</keyword>
<keyword evidence="1" id="KW-1133">Transmembrane helix</keyword>
<feature type="transmembrane region" description="Helical" evidence="1">
    <location>
        <begin position="50"/>
        <end position="77"/>
    </location>
</feature>
<name>A0ABR0WF45_REHGL</name>